<dbReference type="InterPro" id="IPR003392">
    <property type="entry name" value="PTHD_SSD"/>
</dbReference>
<dbReference type="AlphaFoldDB" id="A0A915E921"/>
<accession>A0A915E921</accession>
<evidence type="ECO:0000256" key="8">
    <source>
        <dbReference type="SAM" id="Phobius"/>
    </source>
</evidence>
<feature type="transmembrane region" description="Helical" evidence="8">
    <location>
        <begin position="267"/>
        <end position="286"/>
    </location>
</feature>
<evidence type="ECO:0000313" key="10">
    <source>
        <dbReference type="Proteomes" id="UP000887574"/>
    </source>
</evidence>
<dbReference type="GO" id="GO:0005634">
    <property type="term" value="C:nucleus"/>
    <property type="evidence" value="ECO:0007669"/>
    <property type="project" value="InterPro"/>
</dbReference>
<evidence type="ECO:0000256" key="5">
    <source>
        <dbReference type="ARBA" id="ARBA00023136"/>
    </source>
</evidence>
<keyword evidence="10" id="KW-1185">Reference proteome</keyword>
<comment type="subcellular location">
    <subcellularLocation>
        <location evidence="1">Membrane</location>
        <topology evidence="1">Multi-pass membrane protein</topology>
    </subcellularLocation>
</comment>
<evidence type="ECO:0000256" key="3">
    <source>
        <dbReference type="ARBA" id="ARBA00022692"/>
    </source>
</evidence>
<feature type="region of interest" description="Disordered" evidence="7">
    <location>
        <begin position="71"/>
        <end position="134"/>
    </location>
</feature>
<dbReference type="Pfam" id="PF02460">
    <property type="entry name" value="Patched"/>
    <property type="match status" value="1"/>
</dbReference>
<dbReference type="PANTHER" id="PTHR10796:SF103">
    <property type="entry name" value="SSD DOMAIN-CONTAINING PROTEIN"/>
    <property type="match status" value="1"/>
</dbReference>
<feature type="compositionally biased region" description="Acidic residues" evidence="7">
    <location>
        <begin position="107"/>
        <end position="118"/>
    </location>
</feature>
<dbReference type="InterPro" id="IPR000731">
    <property type="entry name" value="SSD"/>
</dbReference>
<evidence type="ECO:0000256" key="2">
    <source>
        <dbReference type="ARBA" id="ARBA00005585"/>
    </source>
</evidence>
<dbReference type="WBParaSite" id="jg3842.2">
    <property type="protein sequence ID" value="jg3842.2"/>
    <property type="gene ID" value="jg3842"/>
</dbReference>
<dbReference type="Gene3D" id="1.20.1640.10">
    <property type="entry name" value="Multidrug efflux transporter AcrB transmembrane domain"/>
    <property type="match status" value="1"/>
</dbReference>
<organism evidence="10 11">
    <name type="scientific">Ditylenchus dipsaci</name>
    <dbReference type="NCBI Taxonomy" id="166011"/>
    <lineage>
        <taxon>Eukaryota</taxon>
        <taxon>Metazoa</taxon>
        <taxon>Ecdysozoa</taxon>
        <taxon>Nematoda</taxon>
        <taxon>Chromadorea</taxon>
        <taxon>Rhabditida</taxon>
        <taxon>Tylenchina</taxon>
        <taxon>Tylenchomorpha</taxon>
        <taxon>Sphaerularioidea</taxon>
        <taxon>Anguinidae</taxon>
        <taxon>Anguininae</taxon>
        <taxon>Ditylenchus</taxon>
    </lineage>
</organism>
<proteinExistence type="inferred from homology"/>
<reference evidence="11" key="1">
    <citation type="submission" date="2022-11" db="UniProtKB">
        <authorList>
            <consortium name="WormBaseParasite"/>
        </authorList>
    </citation>
    <scope>IDENTIFICATION</scope>
</reference>
<feature type="transmembrane region" description="Helical" evidence="8">
    <location>
        <begin position="307"/>
        <end position="329"/>
    </location>
</feature>
<feature type="transmembrane region" description="Helical" evidence="8">
    <location>
        <begin position="547"/>
        <end position="569"/>
    </location>
</feature>
<evidence type="ECO:0000313" key="11">
    <source>
        <dbReference type="WBParaSite" id="jg3842.2"/>
    </source>
</evidence>
<feature type="compositionally biased region" description="Basic and acidic residues" evidence="7">
    <location>
        <begin position="125"/>
        <end position="134"/>
    </location>
</feature>
<evidence type="ECO:0000256" key="6">
    <source>
        <dbReference type="ARBA" id="ARBA00023180"/>
    </source>
</evidence>
<dbReference type="Pfam" id="PF08164">
    <property type="entry name" value="TRAUB"/>
    <property type="match status" value="1"/>
</dbReference>
<dbReference type="SUPFAM" id="SSF82866">
    <property type="entry name" value="Multidrug efflux transporter AcrB transmembrane domain"/>
    <property type="match status" value="1"/>
</dbReference>
<keyword evidence="5 8" id="KW-0472">Membrane</keyword>
<feature type="transmembrane region" description="Helical" evidence="8">
    <location>
        <begin position="619"/>
        <end position="638"/>
    </location>
</feature>
<comment type="similarity">
    <text evidence="2">Belongs to the patched family.</text>
</comment>
<sequence>MEDQLKTWDQLMQLNIRAHTALQAFNQLPRGKLAAELLQKSEVDRSQSQQVKKNVFSALELLLDAQSTLSDAMKKQKGDPDEEITSSEDEQDEIKQGENISKADSSMSEEDEPMEQDEQISPKNQIERNLSDHSRLVLRSQTKRWDAERLGGNKQANHDTEIYDDDDFFQTLLKEVIERRSQNTTDPIAISKQWLEVQKLRQRRKKSKTNVDCKASKGRKTRYVAISKEGDLHGRVDAFHTCNQPHTKAYNPLLSVTQDYCKRIVEAAAALFAAAAAVVNYAPLLGDDMMRWLEKCFYNYGLFVARNPLPFLIIPCIVTLISSVGLLNFHSQDDIWDIYAPLNALSRLEEKALDNFEHLHSSTSYKIQIIVERKDGHGLFNAENMMEITSVNRLIVDNLTVAALNSREETRSDIVFTFPNAKAMSNKMFLGYSIGQLQMSANEDETVKVVENFRLFILHYMVDLRFTEGHFISEDFETQLLQLFDRASIESFHLNYALLSRNREMTEQRKITTKAIPYLLLTGVLLTLFMLTTLSSTDYRKSQHIEAIFAIISPTMALITTFGLIWSLGFPFSNILTVVPFLVITIGIDDAFLILAGWRHSNPSADLETRMGESLAKSGASVSVTSVTDVLCFAVGIFSNLPVVQLFCLYTSVALTLDFIYQVTFFVAISTYCGRKRIMHQNDSSLQFPEDFPPKSHKNSYNSETSNTTELYIDNLGAVFQFSSKTSASAAQVNSVRPSSSSTTDSSSLTIYLDGQQIKSSRLITVFVDLLFNTWVKAINFVLNDMGSFNNPLKRQKFNKMIKELQQVAGFGFQDNATNLWIEDYQEVV</sequence>
<evidence type="ECO:0000256" key="4">
    <source>
        <dbReference type="ARBA" id="ARBA00022989"/>
    </source>
</evidence>
<dbReference type="Pfam" id="PF13339">
    <property type="entry name" value="AATF-Che1"/>
    <property type="match status" value="1"/>
</dbReference>
<dbReference type="InterPro" id="IPR051697">
    <property type="entry name" value="Patched_domain-protein"/>
</dbReference>
<feature type="transmembrane region" description="Helical" evidence="8">
    <location>
        <begin position="575"/>
        <end position="598"/>
    </location>
</feature>
<keyword evidence="3 8" id="KW-0812">Transmembrane</keyword>
<feature type="domain" description="SSD" evidence="9">
    <location>
        <begin position="517"/>
        <end position="672"/>
    </location>
</feature>
<dbReference type="GO" id="GO:0005886">
    <property type="term" value="C:plasma membrane"/>
    <property type="evidence" value="ECO:0007669"/>
    <property type="project" value="TreeGrafter"/>
</dbReference>
<evidence type="ECO:0000256" key="1">
    <source>
        <dbReference type="ARBA" id="ARBA00004141"/>
    </source>
</evidence>
<feature type="compositionally biased region" description="Acidic residues" evidence="7">
    <location>
        <begin position="80"/>
        <end position="92"/>
    </location>
</feature>
<dbReference type="InterPro" id="IPR012617">
    <property type="entry name" value="AATF_C"/>
</dbReference>
<dbReference type="Proteomes" id="UP000887574">
    <property type="component" value="Unplaced"/>
</dbReference>
<dbReference type="InterPro" id="IPR025160">
    <property type="entry name" value="AATF"/>
</dbReference>
<dbReference type="GO" id="GO:0030659">
    <property type="term" value="C:cytoplasmic vesicle membrane"/>
    <property type="evidence" value="ECO:0007669"/>
    <property type="project" value="TreeGrafter"/>
</dbReference>
<dbReference type="GO" id="GO:0018996">
    <property type="term" value="P:molting cycle, collagen and cuticulin-based cuticle"/>
    <property type="evidence" value="ECO:0007669"/>
    <property type="project" value="TreeGrafter"/>
</dbReference>
<feature type="transmembrane region" description="Helical" evidence="8">
    <location>
        <begin position="515"/>
        <end position="535"/>
    </location>
</feature>
<keyword evidence="4 8" id="KW-1133">Transmembrane helix</keyword>
<feature type="transmembrane region" description="Helical" evidence="8">
    <location>
        <begin position="644"/>
        <end position="669"/>
    </location>
</feature>
<keyword evidence="6" id="KW-0325">Glycoprotein</keyword>
<evidence type="ECO:0000256" key="7">
    <source>
        <dbReference type="SAM" id="MobiDB-lite"/>
    </source>
</evidence>
<protein>
    <submittedName>
        <fullName evidence="11">SSD domain-containing protein</fullName>
    </submittedName>
</protein>
<dbReference type="GO" id="GO:0006897">
    <property type="term" value="P:endocytosis"/>
    <property type="evidence" value="ECO:0007669"/>
    <property type="project" value="TreeGrafter"/>
</dbReference>
<dbReference type="PANTHER" id="PTHR10796">
    <property type="entry name" value="PATCHED-RELATED"/>
    <property type="match status" value="1"/>
</dbReference>
<evidence type="ECO:0000259" key="9">
    <source>
        <dbReference type="PROSITE" id="PS50156"/>
    </source>
</evidence>
<name>A0A915E921_9BILA</name>
<dbReference type="PROSITE" id="PS50156">
    <property type="entry name" value="SSD"/>
    <property type="match status" value="1"/>
</dbReference>